<keyword evidence="3" id="KW-1185">Reference proteome</keyword>
<proteinExistence type="predicted"/>
<protein>
    <submittedName>
        <fullName evidence="2">Uncharacterized protein</fullName>
    </submittedName>
</protein>
<dbReference type="Proteomes" id="UP000317663">
    <property type="component" value="Unassembled WGS sequence"/>
</dbReference>
<dbReference type="EMBL" id="RCZD01000003">
    <property type="protein sequence ID" value="TPG63435.1"/>
    <property type="molecule type" value="Genomic_DNA"/>
</dbReference>
<accession>A0A502GNU1</accession>
<gene>
    <name evidence="2" type="ORF">EAH77_07685</name>
</gene>
<reference evidence="2 3" key="1">
    <citation type="journal article" date="2019" name="Environ. Microbiol.">
        <title>Species interactions and distinct microbial communities in high Arctic permafrost affected cryosols are associated with the CH4 and CO2 gas fluxes.</title>
        <authorList>
            <person name="Altshuler I."/>
            <person name="Hamel J."/>
            <person name="Turney S."/>
            <person name="Magnuson E."/>
            <person name="Levesque R."/>
            <person name="Greer C."/>
            <person name="Whyte L.G."/>
        </authorList>
    </citation>
    <scope>NUCLEOTIDE SEQUENCE [LARGE SCALE GENOMIC DNA]</scope>
    <source>
        <strain evidence="2 3">E4</strain>
    </source>
</reference>
<feature type="compositionally biased region" description="Basic and acidic residues" evidence="1">
    <location>
        <begin position="9"/>
        <end position="19"/>
    </location>
</feature>
<organism evidence="2 3">
    <name type="scientific">Ewingella americana</name>
    <dbReference type="NCBI Taxonomy" id="41202"/>
    <lineage>
        <taxon>Bacteria</taxon>
        <taxon>Pseudomonadati</taxon>
        <taxon>Pseudomonadota</taxon>
        <taxon>Gammaproteobacteria</taxon>
        <taxon>Enterobacterales</taxon>
        <taxon>Yersiniaceae</taxon>
        <taxon>Ewingella</taxon>
    </lineage>
</organism>
<evidence type="ECO:0000256" key="1">
    <source>
        <dbReference type="SAM" id="MobiDB-lite"/>
    </source>
</evidence>
<name>A0A502GNU1_9GAMM</name>
<comment type="caution">
    <text evidence="2">The sequence shown here is derived from an EMBL/GenBank/DDBJ whole genome shotgun (WGS) entry which is preliminary data.</text>
</comment>
<evidence type="ECO:0000313" key="2">
    <source>
        <dbReference type="EMBL" id="TPG63435.1"/>
    </source>
</evidence>
<evidence type="ECO:0000313" key="3">
    <source>
        <dbReference type="Proteomes" id="UP000317663"/>
    </source>
</evidence>
<dbReference type="AlphaFoldDB" id="A0A502GNU1"/>
<sequence>MDEPGDNIVDDHYCDKNSDNDQDESFTCRQNQFSLESLNVPLPGTGTLHVQCNNGRTHDNKNDKYDQKAFHYTCPGAEALSFPN</sequence>
<feature type="region of interest" description="Disordered" evidence="1">
    <location>
        <begin position="1"/>
        <end position="25"/>
    </location>
</feature>